<keyword evidence="3" id="KW-1185">Reference proteome</keyword>
<dbReference type="Proteomes" id="UP000283087">
    <property type="component" value="Unassembled WGS sequence"/>
</dbReference>
<evidence type="ECO:0000313" key="3">
    <source>
        <dbReference type="Proteomes" id="UP000283087"/>
    </source>
</evidence>
<keyword evidence="1" id="KW-0732">Signal</keyword>
<dbReference type="AlphaFoldDB" id="A0A430KW09"/>
<protein>
    <submittedName>
        <fullName evidence="2">DUF4892 domain-containing protein</fullName>
    </submittedName>
</protein>
<comment type="caution">
    <text evidence="2">The sequence shown here is derived from an EMBL/GenBank/DDBJ whole genome shotgun (WGS) entry which is preliminary data.</text>
</comment>
<dbReference type="Pfam" id="PF16234">
    <property type="entry name" value="DUF4892"/>
    <property type="match status" value="1"/>
</dbReference>
<dbReference type="EMBL" id="RQXW01000001">
    <property type="protein sequence ID" value="RTE67679.1"/>
    <property type="molecule type" value="Genomic_DNA"/>
</dbReference>
<feature type="signal peptide" evidence="1">
    <location>
        <begin position="1"/>
        <end position="22"/>
    </location>
</feature>
<feature type="chain" id="PRO_5019103604" evidence="1">
    <location>
        <begin position="23"/>
        <end position="281"/>
    </location>
</feature>
<organism evidence="2 3">
    <name type="scientific">Amphritea opalescens</name>
    <dbReference type="NCBI Taxonomy" id="2490544"/>
    <lineage>
        <taxon>Bacteria</taxon>
        <taxon>Pseudomonadati</taxon>
        <taxon>Pseudomonadota</taxon>
        <taxon>Gammaproteobacteria</taxon>
        <taxon>Oceanospirillales</taxon>
        <taxon>Oceanospirillaceae</taxon>
        <taxon>Amphritea</taxon>
    </lineage>
</organism>
<dbReference type="InterPro" id="IPR036737">
    <property type="entry name" value="OmpA-like_sf"/>
</dbReference>
<gene>
    <name evidence="2" type="ORF">EH243_01655</name>
</gene>
<reference evidence="2 3" key="1">
    <citation type="submission" date="2018-11" db="EMBL/GenBank/DDBJ databases">
        <title>The draft genome sequence of Amphritea opalescens ANRC-JH13T.</title>
        <authorList>
            <person name="Fang Z."/>
            <person name="Zhang Y."/>
            <person name="Han X."/>
        </authorList>
    </citation>
    <scope>NUCLEOTIDE SEQUENCE [LARGE SCALE GENOMIC DNA]</scope>
    <source>
        <strain evidence="2 3">ANRC-JH13</strain>
    </source>
</reference>
<dbReference type="OrthoDB" id="5741786at2"/>
<sequence length="281" mass="31377">MLMRIRTFLQLGLMLLSFTVQAETDVAGSSDPRQLPRFPLSWIVSYSEHNIPEYALATGPMRKIEDVIAPEQSKGVKGDLTRITYRVPSTHNPEQVFNYYMGLLKNLKAEVLFQCSSRQCGSSSQWANNYFDVAELYGLDRTQFFVSAMAGNLKLALYSVQRGNRRVYVHLDLIQPLKQSAETLAVDLRQQGVSWLNDADAIEPLFEYLTSNPTQKVLIGSYSRAPGALDTLLQQSTETAEAFTQLLIDAGIDASRIETVGVGPALPVERDLPSGLWVQLR</sequence>
<accession>A0A430KW09</accession>
<name>A0A430KW09_9GAMM</name>
<dbReference type="SUPFAM" id="SSF103088">
    <property type="entry name" value="OmpA-like"/>
    <property type="match status" value="1"/>
</dbReference>
<evidence type="ECO:0000313" key="2">
    <source>
        <dbReference type="EMBL" id="RTE67679.1"/>
    </source>
</evidence>
<evidence type="ECO:0000256" key="1">
    <source>
        <dbReference type="SAM" id="SignalP"/>
    </source>
</evidence>
<dbReference type="InterPro" id="IPR032608">
    <property type="entry name" value="DUF4892"/>
</dbReference>
<dbReference type="Gene3D" id="3.30.1330.60">
    <property type="entry name" value="OmpA-like domain"/>
    <property type="match status" value="1"/>
</dbReference>
<proteinExistence type="predicted"/>